<sequence>MGEIFRLETSKFADWRRKRFTLNPRSRRSASIVIGKGTNYGGSLTKVNWGTANKLEIYEHVATEGTHF</sequence>
<gene>
    <name evidence="1" type="ORF">GCK32_021306</name>
</gene>
<dbReference type="EMBL" id="WIXE01007785">
    <property type="protein sequence ID" value="KAK5980136.1"/>
    <property type="molecule type" value="Genomic_DNA"/>
</dbReference>
<proteinExistence type="predicted"/>
<dbReference type="Proteomes" id="UP001331761">
    <property type="component" value="Unassembled WGS sequence"/>
</dbReference>
<organism evidence="1 2">
    <name type="scientific">Trichostrongylus colubriformis</name>
    <name type="common">Black scour worm</name>
    <dbReference type="NCBI Taxonomy" id="6319"/>
    <lineage>
        <taxon>Eukaryota</taxon>
        <taxon>Metazoa</taxon>
        <taxon>Ecdysozoa</taxon>
        <taxon>Nematoda</taxon>
        <taxon>Chromadorea</taxon>
        <taxon>Rhabditida</taxon>
        <taxon>Rhabditina</taxon>
        <taxon>Rhabditomorpha</taxon>
        <taxon>Strongyloidea</taxon>
        <taxon>Trichostrongylidae</taxon>
        <taxon>Trichostrongylus</taxon>
    </lineage>
</organism>
<keyword evidence="2" id="KW-1185">Reference proteome</keyword>
<comment type="caution">
    <text evidence="1">The sequence shown here is derived from an EMBL/GenBank/DDBJ whole genome shotgun (WGS) entry which is preliminary data.</text>
</comment>
<dbReference type="AlphaFoldDB" id="A0AAN8FHT3"/>
<accession>A0AAN8FHT3</accession>
<evidence type="ECO:0000313" key="2">
    <source>
        <dbReference type="Proteomes" id="UP001331761"/>
    </source>
</evidence>
<feature type="non-terminal residue" evidence="1">
    <location>
        <position position="68"/>
    </location>
</feature>
<protein>
    <submittedName>
        <fullName evidence="1">Uncharacterized protein</fullName>
    </submittedName>
</protein>
<reference evidence="1 2" key="1">
    <citation type="submission" date="2019-10" db="EMBL/GenBank/DDBJ databases">
        <title>Assembly and Annotation for the nematode Trichostrongylus colubriformis.</title>
        <authorList>
            <person name="Martin J."/>
        </authorList>
    </citation>
    <scope>NUCLEOTIDE SEQUENCE [LARGE SCALE GENOMIC DNA]</scope>
    <source>
        <strain evidence="1">G859</strain>
        <tissue evidence="1">Whole worm</tissue>
    </source>
</reference>
<name>A0AAN8FHT3_TRICO</name>
<evidence type="ECO:0000313" key="1">
    <source>
        <dbReference type="EMBL" id="KAK5980136.1"/>
    </source>
</evidence>